<gene>
    <name evidence="1" type="ORF">MCOR_6972</name>
</gene>
<protein>
    <recommendedName>
        <fullName evidence="3">Endonuclease/exonuclease/phosphatase domain-containing protein</fullName>
    </recommendedName>
</protein>
<dbReference type="AlphaFoldDB" id="A0A6J8AEU7"/>
<reference evidence="1 2" key="1">
    <citation type="submission" date="2020-06" db="EMBL/GenBank/DDBJ databases">
        <authorList>
            <person name="Li R."/>
            <person name="Bekaert M."/>
        </authorList>
    </citation>
    <scope>NUCLEOTIDE SEQUENCE [LARGE SCALE GENOMIC DNA]</scope>
    <source>
        <strain evidence="2">wild</strain>
    </source>
</reference>
<keyword evidence="2" id="KW-1185">Reference proteome</keyword>
<name>A0A6J8AEU7_MYTCO</name>
<dbReference type="Gene3D" id="3.60.10.10">
    <property type="entry name" value="Endonuclease/exonuclease/phosphatase"/>
    <property type="match status" value="1"/>
</dbReference>
<dbReference type="OrthoDB" id="10324796at2759"/>
<evidence type="ECO:0008006" key="3">
    <source>
        <dbReference type="Google" id="ProtNLM"/>
    </source>
</evidence>
<dbReference type="Proteomes" id="UP000507470">
    <property type="component" value="Unassembled WGS sequence"/>
</dbReference>
<proteinExistence type="predicted"/>
<dbReference type="SUPFAM" id="SSF56219">
    <property type="entry name" value="DNase I-like"/>
    <property type="match status" value="1"/>
</dbReference>
<evidence type="ECO:0000313" key="1">
    <source>
        <dbReference type="EMBL" id="CAC5366848.1"/>
    </source>
</evidence>
<dbReference type="EMBL" id="CACVKT020001347">
    <property type="protein sequence ID" value="CAC5366848.1"/>
    <property type="molecule type" value="Genomic_DNA"/>
</dbReference>
<sequence length="169" mass="19106">MYLEKIEIVKNVKIGTRSEGGLAIFCKTKLTDGISIDRELDCGIVIIKLKHEFFNTANDIHICFSNIPHEKSNFYNKCDVDFYDIIESVCLEYKEKGSFLVCGDLNSPIGEIDDVLSNDNLNLYLDSVDHVETPIAPKRHSVDKTVNAFGRKLLQLCYNTELTIANGRL</sequence>
<dbReference type="InterPro" id="IPR036691">
    <property type="entry name" value="Endo/exonu/phosph_ase_sf"/>
</dbReference>
<evidence type="ECO:0000313" key="2">
    <source>
        <dbReference type="Proteomes" id="UP000507470"/>
    </source>
</evidence>
<accession>A0A6J8AEU7</accession>
<organism evidence="1 2">
    <name type="scientific">Mytilus coruscus</name>
    <name type="common">Sea mussel</name>
    <dbReference type="NCBI Taxonomy" id="42192"/>
    <lineage>
        <taxon>Eukaryota</taxon>
        <taxon>Metazoa</taxon>
        <taxon>Spiralia</taxon>
        <taxon>Lophotrochozoa</taxon>
        <taxon>Mollusca</taxon>
        <taxon>Bivalvia</taxon>
        <taxon>Autobranchia</taxon>
        <taxon>Pteriomorphia</taxon>
        <taxon>Mytilida</taxon>
        <taxon>Mytiloidea</taxon>
        <taxon>Mytilidae</taxon>
        <taxon>Mytilinae</taxon>
        <taxon>Mytilus</taxon>
    </lineage>
</organism>